<proteinExistence type="predicted"/>
<reference evidence="2 3" key="1">
    <citation type="submission" date="2020-08" db="EMBL/GenBank/DDBJ databases">
        <title>Sequencing the genomes of 1000 actinobacteria strains.</title>
        <authorList>
            <person name="Klenk H.-P."/>
        </authorList>
    </citation>
    <scope>NUCLEOTIDE SEQUENCE [LARGE SCALE GENOMIC DNA]</scope>
    <source>
        <strain evidence="2 3">DSM 45258</strain>
    </source>
</reference>
<dbReference type="AlphaFoldDB" id="A0A839RK51"/>
<keyword evidence="2" id="KW-0223">Dioxygenase</keyword>
<accession>A0A839RK51</accession>
<dbReference type="SUPFAM" id="SSF51182">
    <property type="entry name" value="RmlC-like cupins"/>
    <property type="match status" value="1"/>
</dbReference>
<feature type="domain" description="Cupin type-2" evidence="1">
    <location>
        <begin position="38"/>
        <end position="94"/>
    </location>
</feature>
<name>A0A839RK51_9ACTN</name>
<dbReference type="Pfam" id="PF07883">
    <property type="entry name" value="Cupin_2"/>
    <property type="match status" value="1"/>
</dbReference>
<protein>
    <submittedName>
        <fullName evidence="2">Quercetin dioxygenase-like cupin family protein</fullName>
    </submittedName>
</protein>
<keyword evidence="2" id="KW-0560">Oxidoreductase</keyword>
<evidence type="ECO:0000313" key="2">
    <source>
        <dbReference type="EMBL" id="MBB3036554.1"/>
    </source>
</evidence>
<sequence length="153" mass="15776">MNSHYSAPGDGVALDTFDGVHVAKASAATTGGAYELFEVDVRPGPLVPLHTSPWGTTAYVLEGTITFVSATEQHTLTPGASITITPGTPYTWNAAAPGARILAFTTGDGAGSFFADIARLPRDRTMDETMSAMADIAHRHGVSVGTSPKSAIG</sequence>
<dbReference type="InterPro" id="IPR013096">
    <property type="entry name" value="Cupin_2"/>
</dbReference>
<evidence type="ECO:0000259" key="1">
    <source>
        <dbReference type="Pfam" id="PF07883"/>
    </source>
</evidence>
<gene>
    <name evidence="2" type="ORF">FHU29_000988</name>
</gene>
<dbReference type="RefSeq" id="WP_064441670.1">
    <property type="nucleotide sequence ID" value="NZ_BDDI01000015.1"/>
</dbReference>
<evidence type="ECO:0000313" key="3">
    <source>
        <dbReference type="Proteomes" id="UP000567922"/>
    </source>
</evidence>
<dbReference type="OrthoDB" id="9791637at2"/>
<dbReference type="InterPro" id="IPR014710">
    <property type="entry name" value="RmlC-like_jellyroll"/>
</dbReference>
<dbReference type="Proteomes" id="UP000567922">
    <property type="component" value="Unassembled WGS sequence"/>
</dbReference>
<keyword evidence="3" id="KW-1185">Reference proteome</keyword>
<dbReference type="EMBL" id="JACHWS010000001">
    <property type="protein sequence ID" value="MBB3036554.1"/>
    <property type="molecule type" value="Genomic_DNA"/>
</dbReference>
<organism evidence="2 3">
    <name type="scientific">Hoyosella altamirensis</name>
    <dbReference type="NCBI Taxonomy" id="616997"/>
    <lineage>
        <taxon>Bacteria</taxon>
        <taxon>Bacillati</taxon>
        <taxon>Actinomycetota</taxon>
        <taxon>Actinomycetes</taxon>
        <taxon>Mycobacteriales</taxon>
        <taxon>Hoyosellaceae</taxon>
        <taxon>Hoyosella</taxon>
    </lineage>
</organism>
<dbReference type="InterPro" id="IPR011051">
    <property type="entry name" value="RmlC_Cupin_sf"/>
</dbReference>
<dbReference type="GO" id="GO:0051213">
    <property type="term" value="F:dioxygenase activity"/>
    <property type="evidence" value="ECO:0007669"/>
    <property type="project" value="UniProtKB-KW"/>
</dbReference>
<comment type="caution">
    <text evidence="2">The sequence shown here is derived from an EMBL/GenBank/DDBJ whole genome shotgun (WGS) entry which is preliminary data.</text>
</comment>
<dbReference type="Gene3D" id="2.60.120.10">
    <property type="entry name" value="Jelly Rolls"/>
    <property type="match status" value="1"/>
</dbReference>